<evidence type="ECO:0000313" key="2">
    <source>
        <dbReference type="EMBL" id="GFC81521.1"/>
    </source>
</evidence>
<evidence type="ECO:0008006" key="3">
    <source>
        <dbReference type="Google" id="ProtNLM"/>
    </source>
</evidence>
<dbReference type="EMBL" id="BKCJ011080173">
    <property type="protein sequence ID" value="GFC81521.1"/>
    <property type="molecule type" value="Genomic_DNA"/>
</dbReference>
<sequence length="41" mass="4543">MSYKEPPIPPTGVNQQEPVEVTKDTKPQNSDDIHPPTVQAE</sequence>
<feature type="region of interest" description="Disordered" evidence="1">
    <location>
        <begin position="1"/>
        <end position="41"/>
    </location>
</feature>
<evidence type="ECO:0000256" key="1">
    <source>
        <dbReference type="SAM" id="MobiDB-lite"/>
    </source>
</evidence>
<protein>
    <recommendedName>
        <fullName evidence="3">Reverse transcriptase domain-containing protein</fullName>
    </recommendedName>
</protein>
<dbReference type="AlphaFoldDB" id="A0A699RG04"/>
<accession>A0A699RG04</accession>
<proteinExistence type="predicted"/>
<reference evidence="2" key="1">
    <citation type="journal article" date="2019" name="Sci. Rep.">
        <title>Draft genome of Tanacetum cinerariifolium, the natural source of mosquito coil.</title>
        <authorList>
            <person name="Yamashiro T."/>
            <person name="Shiraishi A."/>
            <person name="Satake H."/>
            <person name="Nakayama K."/>
        </authorList>
    </citation>
    <scope>NUCLEOTIDE SEQUENCE</scope>
</reference>
<feature type="non-terminal residue" evidence="2">
    <location>
        <position position="41"/>
    </location>
</feature>
<comment type="caution">
    <text evidence="2">The sequence shown here is derived from an EMBL/GenBank/DDBJ whole genome shotgun (WGS) entry which is preliminary data.</text>
</comment>
<gene>
    <name evidence="2" type="ORF">Tci_853491</name>
</gene>
<feature type="compositionally biased region" description="Pro residues" evidence="1">
    <location>
        <begin position="1"/>
        <end position="10"/>
    </location>
</feature>
<name>A0A699RG04_TANCI</name>
<feature type="compositionally biased region" description="Basic and acidic residues" evidence="1">
    <location>
        <begin position="20"/>
        <end position="34"/>
    </location>
</feature>
<organism evidence="2">
    <name type="scientific">Tanacetum cinerariifolium</name>
    <name type="common">Dalmatian daisy</name>
    <name type="synonym">Chrysanthemum cinerariifolium</name>
    <dbReference type="NCBI Taxonomy" id="118510"/>
    <lineage>
        <taxon>Eukaryota</taxon>
        <taxon>Viridiplantae</taxon>
        <taxon>Streptophyta</taxon>
        <taxon>Embryophyta</taxon>
        <taxon>Tracheophyta</taxon>
        <taxon>Spermatophyta</taxon>
        <taxon>Magnoliopsida</taxon>
        <taxon>eudicotyledons</taxon>
        <taxon>Gunneridae</taxon>
        <taxon>Pentapetalae</taxon>
        <taxon>asterids</taxon>
        <taxon>campanulids</taxon>
        <taxon>Asterales</taxon>
        <taxon>Asteraceae</taxon>
        <taxon>Asteroideae</taxon>
        <taxon>Anthemideae</taxon>
        <taxon>Anthemidinae</taxon>
        <taxon>Tanacetum</taxon>
    </lineage>
</organism>